<evidence type="ECO:0000313" key="2">
    <source>
        <dbReference type="Proteomes" id="UP000095662"/>
    </source>
</evidence>
<protein>
    <recommendedName>
        <fullName evidence="3">Phage nucleotide-binding protein</fullName>
    </recommendedName>
</protein>
<dbReference type="SUPFAM" id="SSF52540">
    <property type="entry name" value="P-loop containing nucleoside triphosphate hydrolases"/>
    <property type="match status" value="1"/>
</dbReference>
<dbReference type="Pfam" id="PF13479">
    <property type="entry name" value="AAA_24"/>
    <property type="match status" value="1"/>
</dbReference>
<dbReference type="AlphaFoldDB" id="A0A174ZV42"/>
<evidence type="ECO:0000313" key="1">
    <source>
        <dbReference type="EMBL" id="CUQ89627.1"/>
    </source>
</evidence>
<name>A0A174ZV42_9FIRM</name>
<proteinExistence type="predicted"/>
<evidence type="ECO:0008006" key="3">
    <source>
        <dbReference type="Google" id="ProtNLM"/>
    </source>
</evidence>
<dbReference type="EMBL" id="CZBY01000017">
    <property type="protein sequence ID" value="CUQ89627.1"/>
    <property type="molecule type" value="Genomic_DNA"/>
</dbReference>
<dbReference type="STRING" id="39492.ERS852540_01965"/>
<dbReference type="InterPro" id="IPR027417">
    <property type="entry name" value="P-loop_NTPase"/>
</dbReference>
<organism evidence="1 2">
    <name type="scientific">[Eubacterium] siraeum</name>
    <dbReference type="NCBI Taxonomy" id="39492"/>
    <lineage>
        <taxon>Bacteria</taxon>
        <taxon>Bacillati</taxon>
        <taxon>Bacillota</taxon>
        <taxon>Clostridia</taxon>
        <taxon>Eubacteriales</taxon>
        <taxon>Oscillospiraceae</taxon>
        <taxon>Oscillospiraceae incertae sedis</taxon>
    </lineage>
</organism>
<reference evidence="1 2" key="1">
    <citation type="submission" date="2015-09" db="EMBL/GenBank/DDBJ databases">
        <authorList>
            <consortium name="Pathogen Informatics"/>
        </authorList>
    </citation>
    <scope>NUCLEOTIDE SEQUENCE [LARGE SCALE GENOMIC DNA]</scope>
    <source>
        <strain evidence="1 2">2789STDY5834928</strain>
    </source>
</reference>
<accession>A0A174ZV42</accession>
<dbReference type="OrthoDB" id="5413799at2"/>
<gene>
    <name evidence="1" type="ORF">ERS852540_01965</name>
</gene>
<dbReference type="Proteomes" id="UP000095662">
    <property type="component" value="Unassembled WGS sequence"/>
</dbReference>
<sequence length="363" mass="40555">MSTTMNITKGRIETAKKVVIYGPEGIGKSTFASQFPNPLFIDTEGSTKEMDVARFDKPTSWELLKSQIEYVKLNKPCTTLIIDTIDWAEQLCIKSICDKYDKKGIEDFGYGNGYVYEKEEFGRFLNLLEDVIEAGVNVVLTAHAILRKFEQPDELGSYDRWELKLGKKTTNLISPLVKEWADMVLFANYKTISVAVDKDGKKHKAQGGRRIMYTSHHPCWDAKNRYGLPEEIPMEYGQIKHIIERNVAAQPAATVQTAPVQVAAAENATIATNDNVTSAPAPAITQESSGIPKALADLMTANSITEEQIRAAVASKGYFPADMPIKDYPKEFIEGVLIGAWEQVKAMITEMLMTDYENEAYPF</sequence>